<evidence type="ECO:0000256" key="2">
    <source>
        <dbReference type="ARBA" id="ARBA00022737"/>
    </source>
</evidence>
<evidence type="ECO:0000313" key="7">
    <source>
        <dbReference type="Proteomes" id="UP000275772"/>
    </source>
</evidence>
<gene>
    <name evidence="6" type="ORF">BLGHR1_13130</name>
</gene>
<dbReference type="PANTHER" id="PTHR23048:SF59">
    <property type="entry name" value="EF-HAND SUPERFAMILY PROTEIN"/>
    <property type="match status" value="1"/>
</dbReference>
<name>A0A383UPV4_BLUHO</name>
<feature type="region of interest" description="Disordered" evidence="4">
    <location>
        <begin position="1"/>
        <end position="48"/>
    </location>
</feature>
<accession>A0A383UPV4</accession>
<dbReference type="AlphaFoldDB" id="A0A383UPV4"/>
<feature type="domain" description="EF-hand" evidence="5">
    <location>
        <begin position="141"/>
        <end position="176"/>
    </location>
</feature>
<evidence type="ECO:0000256" key="4">
    <source>
        <dbReference type="SAM" id="MobiDB-lite"/>
    </source>
</evidence>
<proteinExistence type="predicted"/>
<dbReference type="GO" id="GO:0016460">
    <property type="term" value="C:myosin II complex"/>
    <property type="evidence" value="ECO:0007669"/>
    <property type="project" value="TreeGrafter"/>
</dbReference>
<dbReference type="InterPro" id="IPR011992">
    <property type="entry name" value="EF-hand-dom_pair"/>
</dbReference>
<dbReference type="FunFam" id="1.10.238.10:FF:000001">
    <property type="entry name" value="Calmodulin 1"/>
    <property type="match status" value="1"/>
</dbReference>
<dbReference type="Gene3D" id="1.10.238.10">
    <property type="entry name" value="EF-hand"/>
    <property type="match status" value="2"/>
</dbReference>
<evidence type="ECO:0000256" key="1">
    <source>
        <dbReference type="ARBA" id="ARBA00020786"/>
    </source>
</evidence>
<sequence>MSESSVVGVSAGGGGGGGGCWARPAKRRRRSPAASTARPSKLARENNLSAAEEQEIQAAFTLFAVPRQDPSHSKASAPTDGVLPVAYVRRVLIALSLTPTSAELQEYISILDMDSEGFVEYEPFVAICALKMQSRMRNGEDHQREVDEAWDLFDKNHEERITLATLRGVAQKLGQDVTDEVLRDMLLEANGGAGVNRGVDKGEFESVMRRAGVWR</sequence>
<protein>
    <recommendedName>
        <fullName evidence="1">Calmodulin</fullName>
    </recommendedName>
</protein>
<reference evidence="6 7" key="1">
    <citation type="submission" date="2017-11" db="EMBL/GenBank/DDBJ databases">
        <authorList>
            <person name="Kracher B."/>
        </authorList>
    </citation>
    <scope>NUCLEOTIDE SEQUENCE [LARGE SCALE GENOMIC DNA]</scope>
    <source>
        <strain evidence="6 7">RACE1</strain>
    </source>
</reference>
<dbReference type="EMBL" id="UNSH01000042">
    <property type="protein sequence ID" value="SZF02351.1"/>
    <property type="molecule type" value="Genomic_DNA"/>
</dbReference>
<dbReference type="VEuPathDB" id="FungiDB:BLGHR1_13130"/>
<keyword evidence="3" id="KW-0106">Calcium</keyword>
<dbReference type="SUPFAM" id="SSF47473">
    <property type="entry name" value="EF-hand"/>
    <property type="match status" value="1"/>
</dbReference>
<keyword evidence="2" id="KW-0677">Repeat</keyword>
<organism evidence="6 7">
    <name type="scientific">Blumeria hordei</name>
    <name type="common">Barley powdery mildew</name>
    <name type="synonym">Blumeria graminis f. sp. hordei</name>
    <dbReference type="NCBI Taxonomy" id="2867405"/>
    <lineage>
        <taxon>Eukaryota</taxon>
        <taxon>Fungi</taxon>
        <taxon>Dikarya</taxon>
        <taxon>Ascomycota</taxon>
        <taxon>Pezizomycotina</taxon>
        <taxon>Leotiomycetes</taxon>
        <taxon>Erysiphales</taxon>
        <taxon>Erysiphaceae</taxon>
        <taxon>Blumeria</taxon>
    </lineage>
</organism>
<evidence type="ECO:0000313" key="6">
    <source>
        <dbReference type="EMBL" id="SZF02351.1"/>
    </source>
</evidence>
<evidence type="ECO:0000256" key="3">
    <source>
        <dbReference type="ARBA" id="ARBA00022837"/>
    </source>
</evidence>
<dbReference type="PROSITE" id="PS50222">
    <property type="entry name" value="EF_HAND_2"/>
    <property type="match status" value="1"/>
</dbReference>
<dbReference type="Proteomes" id="UP000275772">
    <property type="component" value="Unassembled WGS sequence"/>
</dbReference>
<dbReference type="InterPro" id="IPR002048">
    <property type="entry name" value="EF_hand_dom"/>
</dbReference>
<dbReference type="PANTHER" id="PTHR23048">
    <property type="entry name" value="MYOSIN LIGHT CHAIN 1, 3"/>
    <property type="match status" value="1"/>
</dbReference>
<evidence type="ECO:0000259" key="5">
    <source>
        <dbReference type="PROSITE" id="PS50222"/>
    </source>
</evidence>
<feature type="compositionally biased region" description="Gly residues" evidence="4">
    <location>
        <begin position="10"/>
        <end position="20"/>
    </location>
</feature>
<dbReference type="SMART" id="SM00054">
    <property type="entry name" value="EFh"/>
    <property type="match status" value="2"/>
</dbReference>
<dbReference type="InterPro" id="IPR050230">
    <property type="entry name" value="CALM/Myosin/TropC-like"/>
</dbReference>
<dbReference type="GO" id="GO:0005509">
    <property type="term" value="F:calcium ion binding"/>
    <property type="evidence" value="ECO:0007669"/>
    <property type="project" value="InterPro"/>
</dbReference>